<protein>
    <submittedName>
        <fullName evidence="2">2-keto-4-pentenoate hydratase/2-oxohepta-3-ene-1,7-dioic acid hydratase (Catechol pathway)</fullName>
    </submittedName>
</protein>
<dbReference type="PANTHER" id="PTHR43211">
    <property type="entry name" value="FUMARYLACETOACETATE HYDROLASE"/>
    <property type="match status" value="1"/>
</dbReference>
<dbReference type="AlphaFoldDB" id="A0A286GQF2"/>
<evidence type="ECO:0000313" key="2">
    <source>
        <dbReference type="EMBL" id="SOD97775.1"/>
    </source>
</evidence>
<gene>
    <name evidence="2" type="ORF">SAMN06272739_1613</name>
</gene>
<sequence length="311" mass="33899">MRWSTYLSPTDGREHVALSRDGRLHGLRNVSSLLELLGDGFEERMAEAAELAVRDPFEVVEEEGARFLAPIPSPPSVRDFMAFEEHVRTSSEALGQSVNPVWYEIPLFYFTNPAAVHGPHDDVAVSPGSVRFDYELEIAAVVGRGGSNLEPATAEGHIAGYMVLCDWSARDLQEQEMRGLLGPAKGKDGATSFSRYLVTPDELAPYRAGNAYDLAMTAQVNGEQYSRGTFSTIYWSFAELMAYASRGTTLRPGDVIGSGTVGTGCILELSRVHGEEKFPWLRAGDQVRLEVEHVGVIDANVVPGPAAVPLR</sequence>
<dbReference type="SUPFAM" id="SSF56529">
    <property type="entry name" value="FAH"/>
    <property type="match status" value="1"/>
</dbReference>
<dbReference type="InterPro" id="IPR011234">
    <property type="entry name" value="Fumarylacetoacetase-like_C"/>
</dbReference>
<reference evidence="3" key="1">
    <citation type="submission" date="2017-09" db="EMBL/GenBank/DDBJ databases">
        <authorList>
            <person name="Varghese N."/>
            <person name="Submissions S."/>
        </authorList>
    </citation>
    <scope>NUCLEOTIDE SEQUENCE [LARGE SCALE GENOMIC DNA]</scope>
    <source>
        <strain evidence="3">DSM 44270</strain>
    </source>
</reference>
<dbReference type="Gene3D" id="3.90.850.10">
    <property type="entry name" value="Fumarylacetoacetase-like, C-terminal domain"/>
    <property type="match status" value="1"/>
</dbReference>
<dbReference type="PANTHER" id="PTHR43211:SF1">
    <property type="entry name" value="BLL6422 PROTEIN"/>
    <property type="match status" value="1"/>
</dbReference>
<accession>A0A286GQF2</accession>
<organism evidence="2 3">
    <name type="scientific">Blastococcus haudaquaticus</name>
    <dbReference type="NCBI Taxonomy" id="1938745"/>
    <lineage>
        <taxon>Bacteria</taxon>
        <taxon>Bacillati</taxon>
        <taxon>Actinomycetota</taxon>
        <taxon>Actinomycetes</taxon>
        <taxon>Geodermatophilales</taxon>
        <taxon>Geodermatophilaceae</taxon>
        <taxon>Blastococcus</taxon>
    </lineage>
</organism>
<dbReference type="Proteomes" id="UP000219482">
    <property type="component" value="Unassembled WGS sequence"/>
</dbReference>
<keyword evidence="3" id="KW-1185">Reference proteome</keyword>
<feature type="domain" description="Fumarylacetoacetase-like C-terminal" evidence="1">
    <location>
        <begin position="77"/>
        <end position="302"/>
    </location>
</feature>
<dbReference type="Pfam" id="PF01557">
    <property type="entry name" value="FAA_hydrolase"/>
    <property type="match status" value="1"/>
</dbReference>
<name>A0A286GQF2_9ACTN</name>
<dbReference type="EMBL" id="OCNK01000002">
    <property type="protein sequence ID" value="SOD97775.1"/>
    <property type="molecule type" value="Genomic_DNA"/>
</dbReference>
<dbReference type="RefSeq" id="WP_200814612.1">
    <property type="nucleotide sequence ID" value="NZ_OCNK01000002.1"/>
</dbReference>
<evidence type="ECO:0000259" key="1">
    <source>
        <dbReference type="Pfam" id="PF01557"/>
    </source>
</evidence>
<evidence type="ECO:0000313" key="3">
    <source>
        <dbReference type="Proteomes" id="UP000219482"/>
    </source>
</evidence>
<proteinExistence type="predicted"/>
<dbReference type="GO" id="GO:0003824">
    <property type="term" value="F:catalytic activity"/>
    <property type="evidence" value="ECO:0007669"/>
    <property type="project" value="InterPro"/>
</dbReference>
<dbReference type="InterPro" id="IPR036663">
    <property type="entry name" value="Fumarylacetoacetase_C_sf"/>
</dbReference>